<reference evidence="1 2" key="1">
    <citation type="submission" date="2018-08" db="EMBL/GenBank/DDBJ databases">
        <title>Genome and evolution of the arbuscular mycorrhizal fungus Diversispora epigaea (formerly Glomus versiforme) and its bacterial endosymbionts.</title>
        <authorList>
            <person name="Sun X."/>
            <person name="Fei Z."/>
            <person name="Harrison M."/>
        </authorList>
    </citation>
    <scope>NUCLEOTIDE SEQUENCE [LARGE SCALE GENOMIC DNA]</scope>
    <source>
        <strain evidence="1 2">IT104</strain>
    </source>
</reference>
<dbReference type="AlphaFoldDB" id="A0A397JP67"/>
<evidence type="ECO:0000313" key="2">
    <source>
        <dbReference type="Proteomes" id="UP000266861"/>
    </source>
</evidence>
<evidence type="ECO:0000313" key="1">
    <source>
        <dbReference type="EMBL" id="RHZ89721.1"/>
    </source>
</evidence>
<comment type="caution">
    <text evidence="1">The sequence shown here is derived from an EMBL/GenBank/DDBJ whole genome shotgun (WGS) entry which is preliminary data.</text>
</comment>
<organism evidence="1 2">
    <name type="scientific">Diversispora epigaea</name>
    <dbReference type="NCBI Taxonomy" id="1348612"/>
    <lineage>
        <taxon>Eukaryota</taxon>
        <taxon>Fungi</taxon>
        <taxon>Fungi incertae sedis</taxon>
        <taxon>Mucoromycota</taxon>
        <taxon>Glomeromycotina</taxon>
        <taxon>Glomeromycetes</taxon>
        <taxon>Diversisporales</taxon>
        <taxon>Diversisporaceae</taxon>
        <taxon>Diversispora</taxon>
    </lineage>
</organism>
<protein>
    <submittedName>
        <fullName evidence="1">Uncharacterized protein</fullName>
    </submittedName>
</protein>
<gene>
    <name evidence="1" type="ORF">Glove_12g51</name>
</gene>
<dbReference type="Proteomes" id="UP000266861">
    <property type="component" value="Unassembled WGS sequence"/>
</dbReference>
<accession>A0A397JP67</accession>
<dbReference type="EMBL" id="PQFF01000010">
    <property type="protein sequence ID" value="RHZ89721.1"/>
    <property type="molecule type" value="Genomic_DNA"/>
</dbReference>
<keyword evidence="2" id="KW-1185">Reference proteome</keyword>
<proteinExistence type="predicted"/>
<dbReference type="OrthoDB" id="2339981at2759"/>
<name>A0A397JP67_9GLOM</name>
<sequence length="325" mass="39120">MPKDTVKVNELYAQPNKSQFQPQPQISITRTQLSELRKKSLFPITRLIKPKVEREHLEPINKMFKKTFHNEVLQIFEQIPKKFLFDVSKTFSKQKEKVIKELISFIKKLLNPHIKCYDNELLKQGGKYEAHVHRQHANLRREQKIKRRKKGLQHLIKLRVEREHLEPINKIFKKTLHDEVLQIFEQIPKEFLFDVSKTFSKQKEKVIKELIPFIKKLLNPHIKCYDNELLKQGGKYEAHVHRQHANLRREQKIKRRKKGLQHLIKVTDPILEECQPSNIDNKTYIEDLYRAINENKLQSKEDEERFEIEKKRKKDLNKIKITNLL</sequence>